<feature type="domain" description="Disulphide bond isomerase DsbC/G N-terminal" evidence="8">
    <location>
        <begin position="40"/>
        <end position="104"/>
    </location>
</feature>
<evidence type="ECO:0000256" key="6">
    <source>
        <dbReference type="ARBA" id="ARBA00023284"/>
    </source>
</evidence>
<dbReference type="Gene3D" id="3.10.450.70">
    <property type="entry name" value="Disulphide bond isomerase, DsbC/G, N-terminal"/>
    <property type="match status" value="1"/>
</dbReference>
<dbReference type="InterPro" id="IPR012336">
    <property type="entry name" value="Thioredoxin-like_fold"/>
</dbReference>
<dbReference type="InterPro" id="IPR051470">
    <property type="entry name" value="Thiol:disulfide_interchange"/>
</dbReference>
<evidence type="ECO:0000256" key="3">
    <source>
        <dbReference type="ARBA" id="ARBA00022729"/>
    </source>
</evidence>
<sequence>MMTTIDMRPPLRGRLQDVTLIWALFTMLVNGIAWAGAPPSEEARLLAALRKANPSTRFTQVLPSPIGGLYEVWMNGNVAYVSARQPRYFVFGHVFDTQTMTDITGPRMALAARQGAMAPATPAATTSARTSAPTSAPIAFDQLPLADAIKTVRGNGQRQIAVFSDPGCGYCKQLEPELARIDNVTVYTFMLPFQGEAKPIALWCAPDRAQAWQRYMVQGDATAINAPARCDHPVARNLVLAQRLGVQATPTLIWADGSRTEGYVDHQVIQARLKPATSEVQP</sequence>
<dbReference type="OrthoDB" id="12976at2"/>
<dbReference type="Gene3D" id="3.40.30.10">
    <property type="entry name" value="Glutaredoxin"/>
    <property type="match status" value="1"/>
</dbReference>
<dbReference type="InterPro" id="IPR009094">
    <property type="entry name" value="DiS-bond_isomerase_DsbC/G_N_sf"/>
</dbReference>
<dbReference type="KEGG" id="aon:DEH84_08130"/>
<dbReference type="GO" id="GO:0016853">
    <property type="term" value="F:isomerase activity"/>
    <property type="evidence" value="ECO:0007669"/>
    <property type="project" value="UniProtKB-KW"/>
</dbReference>
<dbReference type="SUPFAM" id="SSF54423">
    <property type="entry name" value="DsbC/DsbG N-terminal domain-like"/>
    <property type="match status" value="1"/>
</dbReference>
<keyword evidence="11" id="KW-1185">Reference proteome</keyword>
<dbReference type="InterPro" id="IPR033954">
    <property type="entry name" value="DiS-bond_Isoase_DsbC/G"/>
</dbReference>
<evidence type="ECO:0000256" key="2">
    <source>
        <dbReference type="ARBA" id="ARBA00009813"/>
    </source>
</evidence>
<evidence type="ECO:0000313" key="10">
    <source>
        <dbReference type="EMBL" id="AWI53402.1"/>
    </source>
</evidence>
<comment type="function">
    <text evidence="7">Required for disulfide bond formation in some periplasmic proteins. Acts by transferring its disulfide bond to other proteins and is reduced in the process.</text>
</comment>
<protein>
    <recommendedName>
        <fullName evidence="7">Thiol:disulfide interchange protein</fullName>
    </recommendedName>
</protein>
<evidence type="ECO:0000256" key="5">
    <source>
        <dbReference type="ARBA" id="ARBA00023157"/>
    </source>
</evidence>
<dbReference type="Pfam" id="PF10411">
    <property type="entry name" value="DsbC_N"/>
    <property type="match status" value="1"/>
</dbReference>
<evidence type="ECO:0000313" key="11">
    <source>
        <dbReference type="Proteomes" id="UP000244892"/>
    </source>
</evidence>
<feature type="domain" description="Thioredoxin-like fold" evidence="9">
    <location>
        <begin position="153"/>
        <end position="272"/>
    </location>
</feature>
<dbReference type="PANTHER" id="PTHR35272">
    <property type="entry name" value="THIOL:DISULFIDE INTERCHANGE PROTEIN DSBC-RELATED"/>
    <property type="match status" value="1"/>
</dbReference>
<dbReference type="SUPFAM" id="SSF52833">
    <property type="entry name" value="Thioredoxin-like"/>
    <property type="match status" value="1"/>
</dbReference>
<dbReference type="Pfam" id="PF13098">
    <property type="entry name" value="Thioredoxin_2"/>
    <property type="match status" value="1"/>
</dbReference>
<accession>A0A2U8FQR2</accession>
<keyword evidence="4 7" id="KW-0574">Periplasm</keyword>
<dbReference type="Proteomes" id="UP000244892">
    <property type="component" value="Chromosome"/>
</dbReference>
<evidence type="ECO:0000256" key="1">
    <source>
        <dbReference type="ARBA" id="ARBA00004418"/>
    </source>
</evidence>
<keyword evidence="5" id="KW-1015">Disulfide bond</keyword>
<evidence type="ECO:0000259" key="9">
    <source>
        <dbReference type="Pfam" id="PF13098"/>
    </source>
</evidence>
<dbReference type="PANTHER" id="PTHR35272:SF3">
    <property type="entry name" value="THIOL:DISULFIDE INTERCHANGE PROTEIN DSBC"/>
    <property type="match status" value="1"/>
</dbReference>
<comment type="similarity">
    <text evidence="2 7">Belongs to the thioredoxin family. DsbC subfamily.</text>
</comment>
<dbReference type="GO" id="GO:0042597">
    <property type="term" value="C:periplasmic space"/>
    <property type="evidence" value="ECO:0007669"/>
    <property type="project" value="UniProtKB-SubCell"/>
</dbReference>
<dbReference type="PROSITE" id="PS00194">
    <property type="entry name" value="THIOREDOXIN_1"/>
    <property type="match status" value="1"/>
</dbReference>
<dbReference type="AlphaFoldDB" id="A0A2U8FQR2"/>
<keyword evidence="6 7" id="KW-0676">Redox-active center</keyword>
<dbReference type="CDD" id="cd03020">
    <property type="entry name" value="DsbA_DsbC_DsbG"/>
    <property type="match status" value="1"/>
</dbReference>
<evidence type="ECO:0000256" key="7">
    <source>
        <dbReference type="RuleBase" id="RU364038"/>
    </source>
</evidence>
<gene>
    <name evidence="10" type="ORF">DEH84_08130</name>
</gene>
<keyword evidence="3 7" id="KW-0732">Signal</keyword>
<proteinExistence type="inferred from homology"/>
<dbReference type="InterPro" id="IPR017937">
    <property type="entry name" value="Thioredoxin_CS"/>
</dbReference>
<dbReference type="InterPro" id="IPR018950">
    <property type="entry name" value="DiS-bond_isomerase_DsbC/G_N"/>
</dbReference>
<keyword evidence="10" id="KW-0413">Isomerase</keyword>
<dbReference type="EMBL" id="CP029210">
    <property type="protein sequence ID" value="AWI53402.1"/>
    <property type="molecule type" value="Genomic_DNA"/>
</dbReference>
<evidence type="ECO:0000259" key="8">
    <source>
        <dbReference type="Pfam" id="PF10411"/>
    </source>
</evidence>
<dbReference type="InterPro" id="IPR036249">
    <property type="entry name" value="Thioredoxin-like_sf"/>
</dbReference>
<comment type="subcellular location">
    <subcellularLocation>
        <location evidence="1 7">Periplasm</location>
    </subcellularLocation>
</comment>
<organism evidence="10 11">
    <name type="scientific">Aquabacterium olei</name>
    <dbReference type="NCBI Taxonomy" id="1296669"/>
    <lineage>
        <taxon>Bacteria</taxon>
        <taxon>Pseudomonadati</taxon>
        <taxon>Pseudomonadota</taxon>
        <taxon>Betaproteobacteria</taxon>
        <taxon>Burkholderiales</taxon>
        <taxon>Aquabacterium</taxon>
    </lineage>
</organism>
<reference evidence="10 11" key="1">
    <citation type="submission" date="2018-05" db="EMBL/GenBank/DDBJ databases">
        <title>complete genome sequence of Aquabacterium olei NBRC 110486.</title>
        <authorList>
            <person name="Tang B."/>
            <person name="Chang J."/>
            <person name="Zhang L."/>
            <person name="Yang H."/>
        </authorList>
    </citation>
    <scope>NUCLEOTIDE SEQUENCE [LARGE SCALE GENOMIC DNA]</scope>
    <source>
        <strain evidence="10 11">NBRC 110486</strain>
    </source>
</reference>
<evidence type="ECO:0000256" key="4">
    <source>
        <dbReference type="ARBA" id="ARBA00022764"/>
    </source>
</evidence>
<name>A0A2U8FQR2_9BURK</name>